<feature type="transmembrane region" description="Helical" evidence="8">
    <location>
        <begin position="150"/>
        <end position="171"/>
    </location>
</feature>
<evidence type="ECO:0000313" key="12">
    <source>
        <dbReference type="Proteomes" id="UP000078558"/>
    </source>
</evidence>
<proteinExistence type="inferred from homology"/>
<gene>
    <name evidence="10" type="ORF">ODI_00740</name>
    <name evidence="11" type="ORF">ODI_R0672</name>
</gene>
<dbReference type="GO" id="GO:0055085">
    <property type="term" value="P:transmembrane transport"/>
    <property type="evidence" value="ECO:0007669"/>
    <property type="project" value="InterPro"/>
</dbReference>
<keyword evidence="7 8" id="KW-0472">Membrane</keyword>
<dbReference type="PANTHER" id="PTHR43357:SF4">
    <property type="entry name" value="INNER MEMBRANE ABC TRANSPORTER PERMEASE PROTEIN YDCV"/>
    <property type="match status" value="1"/>
</dbReference>
<keyword evidence="12" id="KW-1185">Reference proteome</keyword>
<dbReference type="EMBL" id="LT907988">
    <property type="protein sequence ID" value="SOE47151.1"/>
    <property type="molecule type" value="Genomic_DNA"/>
</dbReference>
<dbReference type="Gene3D" id="1.10.3720.10">
    <property type="entry name" value="MetI-like"/>
    <property type="match status" value="1"/>
</dbReference>
<dbReference type="InterPro" id="IPR035906">
    <property type="entry name" value="MetI-like_sf"/>
</dbReference>
<keyword evidence="4" id="KW-0997">Cell inner membrane</keyword>
<evidence type="ECO:0000256" key="5">
    <source>
        <dbReference type="ARBA" id="ARBA00022692"/>
    </source>
</evidence>
<organism evidence="10 12">
    <name type="scientific">Orrella dioscoreae</name>
    <dbReference type="NCBI Taxonomy" id="1851544"/>
    <lineage>
        <taxon>Bacteria</taxon>
        <taxon>Pseudomonadati</taxon>
        <taxon>Pseudomonadota</taxon>
        <taxon>Betaproteobacteria</taxon>
        <taxon>Burkholderiales</taxon>
        <taxon>Alcaligenaceae</taxon>
        <taxon>Orrella</taxon>
    </lineage>
</organism>
<reference evidence="11 12" key="2">
    <citation type="submission" date="2017-08" db="EMBL/GenBank/DDBJ databases">
        <authorList>
            <person name="de Groot N.N."/>
        </authorList>
    </citation>
    <scope>NUCLEOTIDE SEQUENCE [LARGE SCALE GENOMIC DNA]</scope>
    <source>
        <strain evidence="11">Orrdi1</strain>
    </source>
</reference>
<feature type="transmembrane region" description="Helical" evidence="8">
    <location>
        <begin position="251"/>
        <end position="274"/>
    </location>
</feature>
<dbReference type="InterPro" id="IPR000515">
    <property type="entry name" value="MetI-like"/>
</dbReference>
<evidence type="ECO:0000313" key="10">
    <source>
        <dbReference type="EMBL" id="SBT26605.1"/>
    </source>
</evidence>
<dbReference type="SUPFAM" id="SSF161098">
    <property type="entry name" value="MetI-like"/>
    <property type="match status" value="1"/>
</dbReference>
<dbReference type="KEGG" id="odi:ODI_R0672"/>
<dbReference type="STRING" id="1851544.ODI_00740"/>
<dbReference type="GO" id="GO:0005886">
    <property type="term" value="C:plasma membrane"/>
    <property type="evidence" value="ECO:0007669"/>
    <property type="project" value="UniProtKB-SubCell"/>
</dbReference>
<evidence type="ECO:0000256" key="1">
    <source>
        <dbReference type="ARBA" id="ARBA00004429"/>
    </source>
</evidence>
<comment type="similarity">
    <text evidence="8">Belongs to the binding-protein-dependent transport system permease family.</text>
</comment>
<comment type="subcellular location">
    <subcellularLocation>
        <location evidence="1">Cell inner membrane</location>
        <topology evidence="1">Multi-pass membrane protein</topology>
    </subcellularLocation>
    <subcellularLocation>
        <location evidence="8">Cell membrane</location>
        <topology evidence="8">Multi-pass membrane protein</topology>
    </subcellularLocation>
</comment>
<evidence type="ECO:0000259" key="9">
    <source>
        <dbReference type="PROSITE" id="PS50928"/>
    </source>
</evidence>
<dbReference type="Proteomes" id="UP000078558">
    <property type="component" value="Chromosome I"/>
</dbReference>
<protein>
    <submittedName>
        <fullName evidence="10">ABC-type spermidine/putrescine transport system, permease component II</fullName>
    </submittedName>
</protein>
<reference evidence="10 12" key="1">
    <citation type="submission" date="2016-06" db="EMBL/GenBank/DDBJ databases">
        <authorList>
            <person name="Kjaerup R.B."/>
            <person name="Dalgaard T.S."/>
            <person name="Juul-Madsen H.R."/>
        </authorList>
    </citation>
    <scope>NUCLEOTIDE SEQUENCE [LARGE SCALE GENOMIC DNA]</scope>
    <source>
        <strain evidence="10">Orrdi1</strain>
    </source>
</reference>
<keyword evidence="3" id="KW-1003">Cell membrane</keyword>
<feature type="transmembrane region" description="Helical" evidence="8">
    <location>
        <begin position="117"/>
        <end position="144"/>
    </location>
</feature>
<dbReference type="Pfam" id="PF00528">
    <property type="entry name" value="BPD_transp_1"/>
    <property type="match status" value="1"/>
</dbReference>
<feature type="domain" description="ABC transmembrane type-1" evidence="9">
    <location>
        <begin position="82"/>
        <end position="270"/>
    </location>
</feature>
<evidence type="ECO:0000256" key="2">
    <source>
        <dbReference type="ARBA" id="ARBA00022448"/>
    </source>
</evidence>
<dbReference type="EMBL" id="FLRC01000034">
    <property type="protein sequence ID" value="SBT26605.1"/>
    <property type="molecule type" value="Genomic_DNA"/>
</dbReference>
<dbReference type="PROSITE" id="PS50928">
    <property type="entry name" value="ABC_TM1"/>
    <property type="match status" value="1"/>
</dbReference>
<name>A0A1C3K5D4_9BURK</name>
<keyword evidence="6 8" id="KW-1133">Transmembrane helix</keyword>
<accession>A0A1C3K5D4</accession>
<feature type="transmembrane region" description="Helical" evidence="8">
    <location>
        <begin position="22"/>
        <end position="51"/>
    </location>
</feature>
<dbReference type="AlphaFoldDB" id="A0A1C3K5D4"/>
<evidence type="ECO:0000256" key="3">
    <source>
        <dbReference type="ARBA" id="ARBA00022475"/>
    </source>
</evidence>
<evidence type="ECO:0000256" key="6">
    <source>
        <dbReference type="ARBA" id="ARBA00022989"/>
    </source>
</evidence>
<dbReference type="PANTHER" id="PTHR43357">
    <property type="entry name" value="INNER MEMBRANE ABC TRANSPORTER PERMEASE PROTEIN YDCV"/>
    <property type="match status" value="1"/>
</dbReference>
<dbReference type="CDD" id="cd06261">
    <property type="entry name" value="TM_PBP2"/>
    <property type="match status" value="1"/>
</dbReference>
<keyword evidence="2 8" id="KW-0813">Transport</keyword>
<keyword evidence="5 8" id="KW-0812">Transmembrane</keyword>
<feature type="transmembrane region" description="Helical" evidence="8">
    <location>
        <begin position="183"/>
        <end position="204"/>
    </location>
</feature>
<evidence type="ECO:0000313" key="11">
    <source>
        <dbReference type="EMBL" id="SOE47151.1"/>
    </source>
</evidence>
<sequence>MTTASSLSRATPAPRRRDMTMLLLRIGAPLLIVLILAFVLLPVFVVTLASFNDKALLTFPPETWSWRWFIRAFTYPDFQQGFRASLIVMLWSSFIALGIGTALAIAVKRMAFPGKDLLQGILLSPLVIPHFTLGLGLLILVAQFDLDRGYGLVILCHVMLVLPFVMRSVYVSMENLDERLEQAAASLGASPLRVMFTITLPLLGPGLFGGWLFAAIMSFSEFTASLFVTTQMTQTLPVSMYNYVREFADPTLAALSVVYIAVTATLLAFANYFLGLGKVLNIEDGH</sequence>
<feature type="transmembrane region" description="Helical" evidence="8">
    <location>
        <begin position="84"/>
        <end position="105"/>
    </location>
</feature>
<evidence type="ECO:0000256" key="8">
    <source>
        <dbReference type="RuleBase" id="RU363032"/>
    </source>
</evidence>
<evidence type="ECO:0000256" key="7">
    <source>
        <dbReference type="ARBA" id="ARBA00023136"/>
    </source>
</evidence>
<evidence type="ECO:0000256" key="4">
    <source>
        <dbReference type="ARBA" id="ARBA00022519"/>
    </source>
</evidence>